<dbReference type="SUPFAM" id="SSF47413">
    <property type="entry name" value="lambda repressor-like DNA-binding domains"/>
    <property type="match status" value="1"/>
</dbReference>
<dbReference type="Gene3D" id="1.10.260.40">
    <property type="entry name" value="lambda repressor-like DNA-binding domains"/>
    <property type="match status" value="1"/>
</dbReference>
<comment type="caution">
    <text evidence="2">The sequence shown here is derived from an EMBL/GenBank/DDBJ whole genome shotgun (WGS) entry which is preliminary data.</text>
</comment>
<sequence>MNDLLHRKIGRVFRNGRPCLSSYERDIRDPDTASLKKLAEFYEVSTDFLLGMDKGYSSPKHPLDPVIEDFLNDISIDDYPFLHDDIENDVSDAIKTMLLSSLNVIKRLKDDEE</sequence>
<gene>
    <name evidence="2" type="ORF">P5F74_01075</name>
</gene>
<keyword evidence="3" id="KW-1185">Reference proteome</keyword>
<evidence type="ECO:0000259" key="1">
    <source>
        <dbReference type="PROSITE" id="PS50943"/>
    </source>
</evidence>
<feature type="domain" description="HTH cro/C1-type" evidence="1">
    <location>
        <begin position="20"/>
        <end position="49"/>
    </location>
</feature>
<protein>
    <submittedName>
        <fullName evidence="2">Helix-turn-helix transcriptional regulator</fullName>
    </submittedName>
</protein>
<reference evidence="2 3" key="1">
    <citation type="submission" date="2023-03" db="EMBL/GenBank/DDBJ databases">
        <title>Bacillus Genome Sequencing.</title>
        <authorList>
            <person name="Dunlap C."/>
        </authorList>
    </citation>
    <scope>NUCLEOTIDE SEQUENCE [LARGE SCALE GENOMIC DNA]</scope>
    <source>
        <strain evidence="2 3">B-4107</strain>
    </source>
</reference>
<evidence type="ECO:0000313" key="2">
    <source>
        <dbReference type="EMBL" id="MED4126725.1"/>
    </source>
</evidence>
<dbReference type="CDD" id="cd00093">
    <property type="entry name" value="HTH_XRE"/>
    <property type="match status" value="1"/>
</dbReference>
<organism evidence="2 3">
    <name type="scientific">Shouchella miscanthi</name>
    <dbReference type="NCBI Taxonomy" id="2598861"/>
    <lineage>
        <taxon>Bacteria</taxon>
        <taxon>Bacillati</taxon>
        <taxon>Bacillota</taxon>
        <taxon>Bacilli</taxon>
        <taxon>Bacillales</taxon>
        <taxon>Bacillaceae</taxon>
        <taxon>Shouchella</taxon>
    </lineage>
</organism>
<accession>A0ABU6NF98</accession>
<dbReference type="PROSITE" id="PS50943">
    <property type="entry name" value="HTH_CROC1"/>
    <property type="match status" value="1"/>
</dbReference>
<dbReference type="Proteomes" id="UP001341820">
    <property type="component" value="Unassembled WGS sequence"/>
</dbReference>
<proteinExistence type="predicted"/>
<evidence type="ECO:0000313" key="3">
    <source>
        <dbReference type="Proteomes" id="UP001341820"/>
    </source>
</evidence>
<dbReference type="InterPro" id="IPR010982">
    <property type="entry name" value="Lambda_DNA-bd_dom_sf"/>
</dbReference>
<dbReference type="InterPro" id="IPR001387">
    <property type="entry name" value="Cro/C1-type_HTH"/>
</dbReference>
<name>A0ABU6NF98_9BACI</name>
<dbReference type="EMBL" id="JAROAS010000001">
    <property type="protein sequence ID" value="MED4126725.1"/>
    <property type="molecule type" value="Genomic_DNA"/>
</dbReference>